<dbReference type="PRINTS" id="PR00463">
    <property type="entry name" value="EP450I"/>
</dbReference>
<dbReference type="Gene3D" id="1.10.630.10">
    <property type="entry name" value="Cytochrome P450"/>
    <property type="match status" value="1"/>
</dbReference>
<keyword evidence="10" id="KW-0472">Membrane</keyword>
<keyword evidence="8 11" id="KW-0408">Iron</keyword>
<dbReference type="FunFam" id="1.10.630.10:FF:000029">
    <property type="entry name" value="Cytochrome P450 734A1"/>
    <property type="match status" value="1"/>
</dbReference>
<feature type="binding site" description="axial binding residue" evidence="11">
    <location>
        <position position="477"/>
    </location>
    <ligand>
        <name>heme</name>
        <dbReference type="ChEBI" id="CHEBI:30413"/>
    </ligand>
    <ligandPart>
        <name>Fe</name>
        <dbReference type="ChEBI" id="CHEBI:18248"/>
    </ligandPart>
</feature>
<evidence type="ECO:0000256" key="1">
    <source>
        <dbReference type="ARBA" id="ARBA00004167"/>
    </source>
</evidence>
<dbReference type="GO" id="GO:0004497">
    <property type="term" value="F:monooxygenase activity"/>
    <property type="evidence" value="ECO:0007669"/>
    <property type="project" value="UniProtKB-KW"/>
</dbReference>
<dbReference type="GO" id="GO:0016705">
    <property type="term" value="F:oxidoreductase activity, acting on paired donors, with incorporation or reduction of molecular oxygen"/>
    <property type="evidence" value="ECO:0007669"/>
    <property type="project" value="InterPro"/>
</dbReference>
<dbReference type="Proteomes" id="UP000324897">
    <property type="component" value="Unassembled WGS sequence"/>
</dbReference>
<evidence type="ECO:0000256" key="10">
    <source>
        <dbReference type="ARBA" id="ARBA00023136"/>
    </source>
</evidence>
<name>A0A5J9VK33_9POAL</name>
<keyword evidence="6" id="KW-1133">Transmembrane helix</keyword>
<keyword evidence="5 11" id="KW-0479">Metal-binding</keyword>
<evidence type="ECO:0000256" key="7">
    <source>
        <dbReference type="ARBA" id="ARBA00023002"/>
    </source>
</evidence>
<dbReference type="GO" id="GO:0016131">
    <property type="term" value="P:brassinosteroid metabolic process"/>
    <property type="evidence" value="ECO:0007669"/>
    <property type="project" value="UniProtKB-ARBA"/>
</dbReference>
<dbReference type="PANTHER" id="PTHR24282">
    <property type="entry name" value="CYTOCHROME P450 FAMILY MEMBER"/>
    <property type="match status" value="1"/>
</dbReference>
<keyword evidence="7 12" id="KW-0560">Oxidoreductase</keyword>
<dbReference type="EMBL" id="RWGY01000009">
    <property type="protein sequence ID" value="TVU35836.1"/>
    <property type="molecule type" value="Genomic_DNA"/>
</dbReference>
<dbReference type="InterPro" id="IPR050665">
    <property type="entry name" value="Cytochrome_P450_Monooxygen"/>
</dbReference>
<dbReference type="GO" id="GO:0005506">
    <property type="term" value="F:iron ion binding"/>
    <property type="evidence" value="ECO:0007669"/>
    <property type="project" value="InterPro"/>
</dbReference>
<evidence type="ECO:0000256" key="9">
    <source>
        <dbReference type="ARBA" id="ARBA00023033"/>
    </source>
</evidence>
<evidence type="ECO:0000256" key="6">
    <source>
        <dbReference type="ARBA" id="ARBA00022989"/>
    </source>
</evidence>
<dbReference type="GO" id="GO:0020037">
    <property type="term" value="F:heme binding"/>
    <property type="evidence" value="ECO:0007669"/>
    <property type="project" value="InterPro"/>
</dbReference>
<dbReference type="AlphaFoldDB" id="A0A5J9VK33"/>
<dbReference type="InterPro" id="IPR002401">
    <property type="entry name" value="Cyt_P450_E_grp-I"/>
</dbReference>
<keyword evidence="9 12" id="KW-0503">Monooxygenase</keyword>
<dbReference type="Pfam" id="PF00067">
    <property type="entry name" value="p450"/>
    <property type="match status" value="1"/>
</dbReference>
<dbReference type="InterPro" id="IPR036396">
    <property type="entry name" value="Cyt_P450_sf"/>
</dbReference>
<evidence type="ECO:0000256" key="2">
    <source>
        <dbReference type="ARBA" id="ARBA00010617"/>
    </source>
</evidence>
<evidence type="ECO:0000256" key="11">
    <source>
        <dbReference type="PIRSR" id="PIRSR602401-1"/>
    </source>
</evidence>
<comment type="caution">
    <text evidence="13">The sequence shown here is derived from an EMBL/GenBank/DDBJ whole genome shotgun (WGS) entry which is preliminary data.</text>
</comment>
<comment type="cofactor">
    <cofactor evidence="11">
        <name>heme</name>
        <dbReference type="ChEBI" id="CHEBI:30413"/>
    </cofactor>
</comment>
<dbReference type="GO" id="GO:0016020">
    <property type="term" value="C:membrane"/>
    <property type="evidence" value="ECO:0007669"/>
    <property type="project" value="UniProtKB-SubCell"/>
</dbReference>
<dbReference type="InterPro" id="IPR001128">
    <property type="entry name" value="Cyt_P450"/>
</dbReference>
<reference evidence="13 14" key="1">
    <citation type="journal article" date="2019" name="Sci. Rep.">
        <title>A high-quality genome of Eragrostis curvula grass provides insights into Poaceae evolution and supports new strategies to enhance forage quality.</title>
        <authorList>
            <person name="Carballo J."/>
            <person name="Santos B.A.C.M."/>
            <person name="Zappacosta D."/>
            <person name="Garbus I."/>
            <person name="Selva J.P."/>
            <person name="Gallo C.A."/>
            <person name="Diaz A."/>
            <person name="Albertini E."/>
            <person name="Caccamo M."/>
            <person name="Echenique V."/>
        </authorList>
    </citation>
    <scope>NUCLEOTIDE SEQUENCE [LARGE SCALE GENOMIC DNA]</scope>
    <source>
        <strain evidence="14">cv. Victoria</strain>
        <tissue evidence="13">Leaf</tissue>
    </source>
</reference>
<comment type="subcellular location">
    <subcellularLocation>
        <location evidence="1">Membrane</location>
        <topology evidence="1">Single-pass membrane protein</topology>
    </subcellularLocation>
</comment>
<keyword evidence="14" id="KW-1185">Reference proteome</keyword>
<evidence type="ECO:0000256" key="5">
    <source>
        <dbReference type="ARBA" id="ARBA00022723"/>
    </source>
</evidence>
<evidence type="ECO:0008006" key="15">
    <source>
        <dbReference type="Google" id="ProtNLM"/>
    </source>
</evidence>
<evidence type="ECO:0000256" key="3">
    <source>
        <dbReference type="ARBA" id="ARBA00022617"/>
    </source>
</evidence>
<dbReference type="PRINTS" id="PR00385">
    <property type="entry name" value="P450"/>
</dbReference>
<dbReference type="SUPFAM" id="SSF48264">
    <property type="entry name" value="Cytochrome P450"/>
    <property type="match status" value="1"/>
</dbReference>
<accession>A0A5J9VK33</accession>
<organism evidence="13 14">
    <name type="scientific">Eragrostis curvula</name>
    <name type="common">weeping love grass</name>
    <dbReference type="NCBI Taxonomy" id="38414"/>
    <lineage>
        <taxon>Eukaryota</taxon>
        <taxon>Viridiplantae</taxon>
        <taxon>Streptophyta</taxon>
        <taxon>Embryophyta</taxon>
        <taxon>Tracheophyta</taxon>
        <taxon>Spermatophyta</taxon>
        <taxon>Magnoliopsida</taxon>
        <taxon>Liliopsida</taxon>
        <taxon>Poales</taxon>
        <taxon>Poaceae</taxon>
        <taxon>PACMAD clade</taxon>
        <taxon>Chloridoideae</taxon>
        <taxon>Eragrostideae</taxon>
        <taxon>Eragrostidinae</taxon>
        <taxon>Eragrostis</taxon>
    </lineage>
</organism>
<dbReference type="OrthoDB" id="1470350at2759"/>
<dbReference type="PANTHER" id="PTHR24282:SF49">
    <property type="entry name" value="OS01G0628700 PROTEIN"/>
    <property type="match status" value="1"/>
</dbReference>
<sequence length="530" mass="59449">MVTSSVMSLLGAQAAALPWKQLLACAVVAWCAVRALEWAWWRPRRLGRALRAQGLSGTVYRSLEGDAPLMDRLNREARSRPLPLGCHDVVPRAMPLYHQTMKEHGKTSITWFGPVPRVTITKPELVREVLSNKFGHFAKVKFGSLQRRLHNGLGSHEGEKWAKHRRIINPAFHLEKLKRMLPAFAACCAELVQRWEGLVRDGEPCELDVGPEMQNLTGDVISRAAFGSSYLEGRRIFQLQGEQVGLVVQAMNRIHIPGYLLLPTRNNRRMKQIASEIEVLLKGIIAKREKALRAGNASGDDLLGLLLESNIEHCRGDGNPKAGITTDDVIGECKLFYFAGMETTSALLTWTMIVLSMHPEWQDRARAEVLHVFGNRTPDYDGMSRLKIVTMVLYEVLRLYTPLSTLLRRTYKPMELGGVRYPAGVVLMLPLLCVHHDKDVWGPDASEFRPERFAQGVSRASKDAPAFFPFGWGPRTCVGQNFALLEAKMGITMILQRFAFELSPAYTHAPFPVGLLLPEHGAQVMLRRLP</sequence>
<comment type="similarity">
    <text evidence="2 12">Belongs to the cytochrome P450 family.</text>
</comment>
<keyword evidence="3 11" id="KW-0349">Heme</keyword>
<protein>
    <recommendedName>
        <fullName evidence="15">Cytochrome P450</fullName>
    </recommendedName>
</protein>
<gene>
    <name evidence="13" type="ORF">EJB05_17743</name>
</gene>
<evidence type="ECO:0000256" key="8">
    <source>
        <dbReference type="ARBA" id="ARBA00023004"/>
    </source>
</evidence>
<dbReference type="GO" id="GO:0010268">
    <property type="term" value="P:brassinosteroid homeostasis"/>
    <property type="evidence" value="ECO:0007669"/>
    <property type="project" value="UniProtKB-ARBA"/>
</dbReference>
<dbReference type="InterPro" id="IPR017972">
    <property type="entry name" value="Cyt_P450_CS"/>
</dbReference>
<keyword evidence="4" id="KW-0812">Transmembrane</keyword>
<evidence type="ECO:0000313" key="14">
    <source>
        <dbReference type="Proteomes" id="UP000324897"/>
    </source>
</evidence>
<evidence type="ECO:0000256" key="12">
    <source>
        <dbReference type="RuleBase" id="RU000461"/>
    </source>
</evidence>
<dbReference type="PROSITE" id="PS00086">
    <property type="entry name" value="CYTOCHROME_P450"/>
    <property type="match status" value="1"/>
</dbReference>
<dbReference type="Gramene" id="TVU35836">
    <property type="protein sequence ID" value="TVU35836"/>
    <property type="gene ID" value="EJB05_17743"/>
</dbReference>
<evidence type="ECO:0000256" key="4">
    <source>
        <dbReference type="ARBA" id="ARBA00022692"/>
    </source>
</evidence>
<evidence type="ECO:0000313" key="13">
    <source>
        <dbReference type="EMBL" id="TVU35836.1"/>
    </source>
</evidence>
<proteinExistence type="inferred from homology"/>